<keyword evidence="4" id="KW-1133">Transmembrane helix</keyword>
<dbReference type="EMBL" id="ML977571">
    <property type="protein sequence ID" value="KAF2003789.1"/>
    <property type="molecule type" value="Genomic_DNA"/>
</dbReference>
<dbReference type="OrthoDB" id="2019572at2759"/>
<dbReference type="InterPro" id="IPR002889">
    <property type="entry name" value="WSC_carb-bd"/>
</dbReference>
<dbReference type="InterPro" id="IPR051836">
    <property type="entry name" value="Kremen_rcpt"/>
</dbReference>
<evidence type="ECO:0000313" key="9">
    <source>
        <dbReference type="EMBL" id="KAF2003789.1"/>
    </source>
</evidence>
<dbReference type="Proteomes" id="UP000799779">
    <property type="component" value="Unassembled WGS sequence"/>
</dbReference>
<proteinExistence type="predicted"/>
<evidence type="ECO:0000256" key="5">
    <source>
        <dbReference type="ARBA" id="ARBA00023136"/>
    </source>
</evidence>
<dbReference type="GO" id="GO:0005886">
    <property type="term" value="C:plasma membrane"/>
    <property type="evidence" value="ECO:0007669"/>
    <property type="project" value="TreeGrafter"/>
</dbReference>
<organism evidence="9 10">
    <name type="scientific">Amniculicola lignicola CBS 123094</name>
    <dbReference type="NCBI Taxonomy" id="1392246"/>
    <lineage>
        <taxon>Eukaryota</taxon>
        <taxon>Fungi</taxon>
        <taxon>Dikarya</taxon>
        <taxon>Ascomycota</taxon>
        <taxon>Pezizomycotina</taxon>
        <taxon>Dothideomycetes</taxon>
        <taxon>Pleosporomycetidae</taxon>
        <taxon>Pleosporales</taxon>
        <taxon>Amniculicolaceae</taxon>
        <taxon>Amniculicola</taxon>
    </lineage>
</organism>
<comment type="subcellular location">
    <subcellularLocation>
        <location evidence="1">Membrane</location>
        <topology evidence="1">Single-pass membrane protein</topology>
    </subcellularLocation>
</comment>
<keyword evidence="2" id="KW-0812">Transmembrane</keyword>
<dbReference type="PANTHER" id="PTHR24269:SF16">
    <property type="entry name" value="PROTEIN SLG1"/>
    <property type="match status" value="1"/>
</dbReference>
<dbReference type="SMART" id="SM00321">
    <property type="entry name" value="WSC"/>
    <property type="match status" value="1"/>
</dbReference>
<feature type="signal peptide" evidence="7">
    <location>
        <begin position="1"/>
        <end position="18"/>
    </location>
</feature>
<keyword evidence="10" id="KW-1185">Reference proteome</keyword>
<feature type="chain" id="PRO_5025631097" description="WSC domain-containing protein" evidence="7">
    <location>
        <begin position="19"/>
        <end position="258"/>
    </location>
</feature>
<gene>
    <name evidence="9" type="ORF">P154DRAFT_519990</name>
</gene>
<reference evidence="9" key="1">
    <citation type="journal article" date="2020" name="Stud. Mycol.">
        <title>101 Dothideomycetes genomes: a test case for predicting lifestyles and emergence of pathogens.</title>
        <authorList>
            <person name="Haridas S."/>
            <person name="Albert R."/>
            <person name="Binder M."/>
            <person name="Bloem J."/>
            <person name="Labutti K."/>
            <person name="Salamov A."/>
            <person name="Andreopoulos B."/>
            <person name="Baker S."/>
            <person name="Barry K."/>
            <person name="Bills G."/>
            <person name="Bluhm B."/>
            <person name="Cannon C."/>
            <person name="Castanera R."/>
            <person name="Culley D."/>
            <person name="Daum C."/>
            <person name="Ezra D."/>
            <person name="Gonzalez J."/>
            <person name="Henrissat B."/>
            <person name="Kuo A."/>
            <person name="Liang C."/>
            <person name="Lipzen A."/>
            <person name="Lutzoni F."/>
            <person name="Magnuson J."/>
            <person name="Mondo S."/>
            <person name="Nolan M."/>
            <person name="Ohm R."/>
            <person name="Pangilinan J."/>
            <person name="Park H.-J."/>
            <person name="Ramirez L."/>
            <person name="Alfaro M."/>
            <person name="Sun H."/>
            <person name="Tritt A."/>
            <person name="Yoshinaga Y."/>
            <person name="Zwiers L.-H."/>
            <person name="Turgeon B."/>
            <person name="Goodwin S."/>
            <person name="Spatafora J."/>
            <person name="Crous P."/>
            <person name="Grigoriev I."/>
        </authorList>
    </citation>
    <scope>NUCLEOTIDE SEQUENCE</scope>
    <source>
        <strain evidence="9">CBS 123094</strain>
    </source>
</reference>
<keyword evidence="6" id="KW-0325">Glycoprotein</keyword>
<keyword evidence="3 7" id="KW-0732">Signal</keyword>
<evidence type="ECO:0000256" key="4">
    <source>
        <dbReference type="ARBA" id="ARBA00022989"/>
    </source>
</evidence>
<evidence type="ECO:0000259" key="8">
    <source>
        <dbReference type="PROSITE" id="PS51212"/>
    </source>
</evidence>
<dbReference type="PROSITE" id="PS51212">
    <property type="entry name" value="WSC"/>
    <property type="match status" value="1"/>
</dbReference>
<dbReference type="AlphaFoldDB" id="A0A6A5WSL4"/>
<evidence type="ECO:0000256" key="1">
    <source>
        <dbReference type="ARBA" id="ARBA00004167"/>
    </source>
</evidence>
<name>A0A6A5WSL4_9PLEO</name>
<evidence type="ECO:0000256" key="3">
    <source>
        <dbReference type="ARBA" id="ARBA00022729"/>
    </source>
</evidence>
<keyword evidence="5" id="KW-0472">Membrane</keyword>
<accession>A0A6A5WSL4</accession>
<dbReference type="InterPro" id="IPR036779">
    <property type="entry name" value="LysM_dom_sf"/>
</dbReference>
<evidence type="ECO:0000256" key="6">
    <source>
        <dbReference type="ARBA" id="ARBA00023180"/>
    </source>
</evidence>
<evidence type="ECO:0000256" key="7">
    <source>
        <dbReference type="SAM" id="SignalP"/>
    </source>
</evidence>
<dbReference type="Gene3D" id="3.10.350.10">
    <property type="entry name" value="LysM domain"/>
    <property type="match status" value="1"/>
</dbReference>
<evidence type="ECO:0000256" key="2">
    <source>
        <dbReference type="ARBA" id="ARBA00022692"/>
    </source>
</evidence>
<evidence type="ECO:0000313" key="10">
    <source>
        <dbReference type="Proteomes" id="UP000799779"/>
    </source>
</evidence>
<dbReference type="PANTHER" id="PTHR24269">
    <property type="entry name" value="KREMEN PROTEIN"/>
    <property type="match status" value="1"/>
</dbReference>
<protein>
    <recommendedName>
        <fullName evidence="8">WSC domain-containing protein</fullName>
    </recommendedName>
</protein>
<sequence>MGLWLLFSLLMLVRRSTAGNGVPYLQWDPDTAKDCIDWYDNNLGETCEYVRSYFHITPEEFHQWNPSVGVDCKPWRYQSYCLVTETKWNATFPTTTSILTTKFSSTTTNAATIGPSPTSWSYLGCYVEDPTFPILDQNMNPNGDPALTIPKCKSSCYRRMYKFAAVQKGNQCWCGTYVGGEWSRNQTDCNTPCTGDKNSFCGGSGFLNVYQAEENLTPASTSTMISIDAPVTRVSVTQSATTSKAGASKRNGAMLWTV</sequence>
<feature type="domain" description="WSC" evidence="8">
    <location>
        <begin position="119"/>
        <end position="213"/>
    </location>
</feature>
<dbReference type="Pfam" id="PF01822">
    <property type="entry name" value="WSC"/>
    <property type="match status" value="1"/>
</dbReference>